<reference evidence="3 4" key="1">
    <citation type="journal article" date="2020" name="Cell Host Microbe">
        <title>Functional and Genomic Variation between Human-Derived Isolates of Lachnospiraceae Reveals Inter- and Intra-Species Diversity.</title>
        <authorList>
            <person name="Sorbara M.T."/>
            <person name="Littmann E.R."/>
            <person name="Fontana E."/>
            <person name="Moody T.U."/>
            <person name="Kohout C.E."/>
            <person name="Gjonbalaj M."/>
            <person name="Eaton V."/>
            <person name="Seok R."/>
            <person name="Leiner I.M."/>
            <person name="Pamer E.G."/>
        </authorList>
    </citation>
    <scope>NUCLEOTIDE SEQUENCE [LARGE SCALE GENOMIC DNA]</scope>
    <source>
        <strain evidence="3 4">MSK.1.17</strain>
    </source>
</reference>
<evidence type="ECO:0000313" key="5">
    <source>
        <dbReference type="Proteomes" id="UP001299608"/>
    </source>
</evidence>
<accession>A0AAX1SJK4</accession>
<dbReference type="EMBL" id="JAKNGE010000018">
    <property type="protein sequence ID" value="MCG4746728.1"/>
    <property type="molecule type" value="Genomic_DNA"/>
</dbReference>
<gene>
    <name evidence="3" type="ORF">G5B36_04385</name>
    <name evidence="2" type="ORF">L0N08_14995</name>
</gene>
<evidence type="ECO:0000313" key="4">
    <source>
        <dbReference type="Proteomes" id="UP000669239"/>
    </source>
</evidence>
<dbReference type="RefSeq" id="WP_117559330.1">
    <property type="nucleotide sequence ID" value="NZ_CAXTHN010000014.1"/>
</dbReference>
<dbReference type="AlphaFoldDB" id="A0AAX1SJK4"/>
<feature type="domain" description="DUF2007" evidence="1">
    <location>
        <begin position="6"/>
        <end position="72"/>
    </location>
</feature>
<dbReference type="SUPFAM" id="SSF54913">
    <property type="entry name" value="GlnB-like"/>
    <property type="match status" value="1"/>
</dbReference>
<name>A0AAX1SJK4_9FIRM</name>
<dbReference type="EMBL" id="JAAITT010000004">
    <property type="protein sequence ID" value="NSJ47935.1"/>
    <property type="molecule type" value="Genomic_DNA"/>
</dbReference>
<dbReference type="Pfam" id="PF09413">
    <property type="entry name" value="DUF2007"/>
    <property type="match status" value="1"/>
</dbReference>
<comment type="caution">
    <text evidence="2">The sequence shown here is derived from an EMBL/GenBank/DDBJ whole genome shotgun (WGS) entry which is preliminary data.</text>
</comment>
<keyword evidence="4" id="KW-1185">Reference proteome</keyword>
<evidence type="ECO:0000313" key="2">
    <source>
        <dbReference type="EMBL" id="MCG4746728.1"/>
    </source>
</evidence>
<dbReference type="Proteomes" id="UP001299608">
    <property type="component" value="Unassembled WGS sequence"/>
</dbReference>
<reference evidence="3" key="2">
    <citation type="submission" date="2020-02" db="EMBL/GenBank/DDBJ databases">
        <authorList>
            <person name="Littmann E."/>
            <person name="Sorbara M."/>
        </authorList>
    </citation>
    <scope>NUCLEOTIDE SEQUENCE</scope>
    <source>
        <strain evidence="3">MSK.1.17</strain>
    </source>
</reference>
<evidence type="ECO:0000259" key="1">
    <source>
        <dbReference type="Pfam" id="PF09413"/>
    </source>
</evidence>
<proteinExistence type="predicted"/>
<organism evidence="2 5">
    <name type="scientific">Enterocloster aldenensis</name>
    <dbReference type="NCBI Taxonomy" id="358742"/>
    <lineage>
        <taxon>Bacteria</taxon>
        <taxon>Bacillati</taxon>
        <taxon>Bacillota</taxon>
        <taxon>Clostridia</taxon>
        <taxon>Lachnospirales</taxon>
        <taxon>Lachnospiraceae</taxon>
        <taxon>Enterocloster</taxon>
    </lineage>
</organism>
<reference evidence="2" key="3">
    <citation type="submission" date="2022-01" db="EMBL/GenBank/DDBJ databases">
        <title>Collection of gut derived symbiotic bacterial strains cultured from healthy donors.</title>
        <authorList>
            <person name="Lin H."/>
            <person name="Kohout C."/>
            <person name="Waligurski E."/>
            <person name="Pamer E.G."/>
        </authorList>
    </citation>
    <scope>NUCLEOTIDE SEQUENCE</scope>
    <source>
        <strain evidence="2">DFI.6.55</strain>
    </source>
</reference>
<sequence length="77" mass="8023">MKHEAIKIFTAQDSIQAEMIISTLKSSSIPSYKKDLGNGGIMGIYGGNSKAGADIYVADTDAEAAAEILEGMGLINS</sequence>
<dbReference type="Proteomes" id="UP000669239">
    <property type="component" value="Unassembled WGS sequence"/>
</dbReference>
<dbReference type="InterPro" id="IPR011322">
    <property type="entry name" value="N-reg_PII-like_a/b"/>
</dbReference>
<dbReference type="InterPro" id="IPR018551">
    <property type="entry name" value="DUF2007"/>
</dbReference>
<evidence type="ECO:0000313" key="3">
    <source>
        <dbReference type="EMBL" id="NSJ47935.1"/>
    </source>
</evidence>
<protein>
    <submittedName>
        <fullName evidence="2">DUF2007 domain-containing protein</fullName>
    </submittedName>
</protein>